<dbReference type="EMBL" id="DQFB01000003">
    <property type="protein sequence ID" value="HCQ40432.1"/>
    <property type="molecule type" value="Genomic_DNA"/>
</dbReference>
<dbReference type="InterPro" id="IPR029063">
    <property type="entry name" value="SAM-dependent_MTases_sf"/>
</dbReference>
<organism evidence="1 2">
    <name type="scientific">candidate division WWE3 bacterium</name>
    <dbReference type="NCBI Taxonomy" id="2053526"/>
    <lineage>
        <taxon>Bacteria</taxon>
        <taxon>Katanobacteria</taxon>
    </lineage>
</organism>
<gene>
    <name evidence="1" type="ORF">DIU24_01825</name>
</gene>
<reference evidence="1 2" key="1">
    <citation type="journal article" date="2018" name="Nat. Biotechnol.">
        <title>A standardized bacterial taxonomy based on genome phylogeny substantially revises the tree of life.</title>
        <authorList>
            <person name="Parks D.H."/>
            <person name="Chuvochina M."/>
            <person name="Waite D.W."/>
            <person name="Rinke C."/>
            <person name="Skarshewski A."/>
            <person name="Chaumeil P.A."/>
            <person name="Hugenholtz P."/>
        </authorList>
    </citation>
    <scope>NUCLEOTIDE SEQUENCE [LARGE SCALE GENOMIC DNA]</scope>
    <source>
        <strain evidence="1">UBA12021</strain>
    </source>
</reference>
<accession>A0A656PN42</accession>
<dbReference type="Pfam" id="PF24675">
    <property type="entry name" value="NpmA"/>
    <property type="match status" value="1"/>
</dbReference>
<evidence type="ECO:0000313" key="2">
    <source>
        <dbReference type="Proteomes" id="UP000262056"/>
    </source>
</evidence>
<dbReference type="Proteomes" id="UP000262056">
    <property type="component" value="Unassembled WGS sequence"/>
</dbReference>
<evidence type="ECO:0008006" key="3">
    <source>
        <dbReference type="Google" id="ProtNLM"/>
    </source>
</evidence>
<evidence type="ECO:0000313" key="1">
    <source>
        <dbReference type="EMBL" id="HCQ40432.1"/>
    </source>
</evidence>
<name>A0A656PN42_UNCKA</name>
<dbReference type="Gene3D" id="3.40.50.150">
    <property type="entry name" value="Vaccinia Virus protein VP39"/>
    <property type="match status" value="1"/>
</dbReference>
<dbReference type="SUPFAM" id="SSF53335">
    <property type="entry name" value="S-adenosyl-L-methionine-dependent methyltransferases"/>
    <property type="match status" value="1"/>
</dbReference>
<dbReference type="AlphaFoldDB" id="A0A656PN42"/>
<dbReference type="InterPro" id="IPR056262">
    <property type="entry name" value="NpmA"/>
</dbReference>
<sequence>MLSFALCTALFYHYRMKSVKGNKTIDISVEDLREMAVKYSFVHLDFGTGDGRFVYESALHDPDTLYIGVDPVEKQLKEYSVKSVRKKLGNVLFLVSSLENLPVTMTEIADKVSIILPWGSLLGQVVNPTKEAVNKITALLKASGELELILGYSPELEPSESDRLELPELSREYIENVVVRAFITLPGTMKLDKMELFPKEKLTDIGSSWAKKLAFGKVRQIYKIKLIKPL</sequence>
<comment type="caution">
    <text evidence="1">The sequence shown here is derived from an EMBL/GenBank/DDBJ whole genome shotgun (WGS) entry which is preliminary data.</text>
</comment>
<protein>
    <recommendedName>
        <fullName evidence="3">16S rRNA (Adenine(1408)-N(1))-methyltransferase</fullName>
    </recommendedName>
</protein>
<proteinExistence type="predicted"/>